<evidence type="ECO:0000256" key="6">
    <source>
        <dbReference type="SAM" id="Phobius"/>
    </source>
</evidence>
<evidence type="ECO:0000313" key="8">
    <source>
        <dbReference type="Proteomes" id="UP000308828"/>
    </source>
</evidence>
<protein>
    <submittedName>
        <fullName evidence="7">Tryptophan-rich sensory protein</fullName>
    </submittedName>
</protein>
<dbReference type="InterPro" id="IPR038330">
    <property type="entry name" value="TspO/MBR-related_sf"/>
</dbReference>
<dbReference type="AlphaFoldDB" id="A0A4S8P1U5"/>
<dbReference type="EMBL" id="STGV01000002">
    <property type="protein sequence ID" value="THV23997.1"/>
    <property type="molecule type" value="Genomic_DNA"/>
</dbReference>
<dbReference type="PIRSF" id="PIRSF005859">
    <property type="entry name" value="PBR"/>
    <property type="match status" value="1"/>
</dbReference>
<feature type="transmembrane region" description="Helical" evidence="6">
    <location>
        <begin position="79"/>
        <end position="96"/>
    </location>
</feature>
<dbReference type="Gene3D" id="1.20.1260.100">
    <property type="entry name" value="TspO/MBR protein"/>
    <property type="match status" value="1"/>
</dbReference>
<feature type="transmembrane region" description="Helical" evidence="6">
    <location>
        <begin position="131"/>
        <end position="152"/>
    </location>
</feature>
<proteinExistence type="inferred from homology"/>
<gene>
    <name evidence="7" type="ORF">FAA97_08445</name>
</gene>
<comment type="similarity">
    <text evidence="2">Belongs to the TspO/BZRP family.</text>
</comment>
<keyword evidence="8" id="KW-1185">Reference proteome</keyword>
<dbReference type="OrthoDB" id="9795496at2"/>
<accession>A0A4S8P1U5</accession>
<reference evidence="7 8" key="1">
    <citation type="submission" date="2019-04" db="EMBL/GenBank/DDBJ databases">
        <title>Genome sequence of strain shin9-1.</title>
        <authorList>
            <person name="Gao J."/>
            <person name="Sun J."/>
        </authorList>
    </citation>
    <scope>NUCLEOTIDE SEQUENCE [LARGE SCALE GENOMIC DNA]</scope>
    <source>
        <strain evidence="8">shin9-1</strain>
    </source>
</reference>
<evidence type="ECO:0000256" key="3">
    <source>
        <dbReference type="ARBA" id="ARBA00022692"/>
    </source>
</evidence>
<feature type="transmembrane region" description="Helical" evidence="6">
    <location>
        <begin position="47"/>
        <end position="67"/>
    </location>
</feature>
<evidence type="ECO:0000256" key="5">
    <source>
        <dbReference type="ARBA" id="ARBA00023136"/>
    </source>
</evidence>
<dbReference type="InterPro" id="IPR004307">
    <property type="entry name" value="TspO_MBR"/>
</dbReference>
<dbReference type="Pfam" id="PF03073">
    <property type="entry name" value="TspO_MBR"/>
    <property type="match status" value="1"/>
</dbReference>
<evidence type="ECO:0000313" key="7">
    <source>
        <dbReference type="EMBL" id="THV23997.1"/>
    </source>
</evidence>
<name>A0A4S8P1U5_9HYPH</name>
<dbReference type="GO" id="GO:0016020">
    <property type="term" value="C:membrane"/>
    <property type="evidence" value="ECO:0007669"/>
    <property type="project" value="UniProtKB-SubCell"/>
</dbReference>
<feature type="transmembrane region" description="Helical" evidence="6">
    <location>
        <begin position="102"/>
        <end position="119"/>
    </location>
</feature>
<feature type="transmembrane region" description="Helical" evidence="6">
    <location>
        <begin position="7"/>
        <end position="27"/>
    </location>
</feature>
<keyword evidence="3 6" id="KW-0812">Transmembrane</keyword>
<dbReference type="PANTHER" id="PTHR10057:SF0">
    <property type="entry name" value="TRANSLOCATOR PROTEIN"/>
    <property type="match status" value="1"/>
</dbReference>
<keyword evidence="5 6" id="KW-0472">Membrane</keyword>
<dbReference type="FunFam" id="1.20.1260.100:FF:000001">
    <property type="entry name" value="translocator protein 2"/>
    <property type="match status" value="1"/>
</dbReference>
<evidence type="ECO:0000256" key="2">
    <source>
        <dbReference type="ARBA" id="ARBA00007524"/>
    </source>
</evidence>
<dbReference type="Proteomes" id="UP000308828">
    <property type="component" value="Unassembled WGS sequence"/>
</dbReference>
<sequence length="153" mass="17055">MPAMSKFLSYILFIGFVVGAGLIAGITNMPGDWYQSLQKPFFNPPSWLFGPVWTTLYVMIGVAGARIWQRSPKSAAMQLWFAQMAFNLMWSPAFFGLQNPELALAVIAGMLITIVAFMVKARPIDRISTLLFVPYLAWVAFASVLNLSIAWLN</sequence>
<comment type="subcellular location">
    <subcellularLocation>
        <location evidence="1">Membrane</location>
        <topology evidence="1">Multi-pass membrane protein</topology>
    </subcellularLocation>
</comment>
<evidence type="ECO:0000256" key="4">
    <source>
        <dbReference type="ARBA" id="ARBA00022989"/>
    </source>
</evidence>
<organism evidence="7 8">
    <name type="scientific">Peteryoungia ipomoeae</name>
    <dbReference type="NCBI Taxonomy" id="1210932"/>
    <lineage>
        <taxon>Bacteria</taxon>
        <taxon>Pseudomonadati</taxon>
        <taxon>Pseudomonadota</taxon>
        <taxon>Alphaproteobacteria</taxon>
        <taxon>Hyphomicrobiales</taxon>
        <taxon>Rhizobiaceae</taxon>
        <taxon>Peteryoungia</taxon>
    </lineage>
</organism>
<keyword evidence="4 6" id="KW-1133">Transmembrane helix</keyword>
<dbReference type="CDD" id="cd15904">
    <property type="entry name" value="TSPO_MBR"/>
    <property type="match status" value="1"/>
</dbReference>
<dbReference type="GO" id="GO:0033013">
    <property type="term" value="P:tetrapyrrole metabolic process"/>
    <property type="evidence" value="ECO:0007669"/>
    <property type="project" value="UniProtKB-ARBA"/>
</dbReference>
<evidence type="ECO:0000256" key="1">
    <source>
        <dbReference type="ARBA" id="ARBA00004141"/>
    </source>
</evidence>
<dbReference type="PANTHER" id="PTHR10057">
    <property type="entry name" value="PERIPHERAL-TYPE BENZODIAZEPINE RECEPTOR"/>
    <property type="match status" value="1"/>
</dbReference>
<comment type="caution">
    <text evidence="7">The sequence shown here is derived from an EMBL/GenBank/DDBJ whole genome shotgun (WGS) entry which is preliminary data.</text>
</comment>